<keyword evidence="3" id="KW-1185">Reference proteome</keyword>
<name>R4Z3U9_9ACTN</name>
<sequence>MAAPPHISEDPTLLARSYTSAPRVPPPWTPGRSGELDGPQPWGPRLGNPGPDTGYALTLVGRCVDNLTLGAGEHREDVVSGLAALAAKRAASYGRAPVRHDLDVAVTIWGFASTAIDPELAELRRTTFEGVGDPHHYEARRALVDMVPESALRQTPDAVVQAHAADWRSLFVAGRV</sequence>
<protein>
    <submittedName>
        <fullName evidence="2">Uncharacterized protein</fullName>
    </submittedName>
</protein>
<dbReference type="EMBL" id="CANL01000078">
    <property type="protein sequence ID" value="CCM65614.1"/>
    <property type="molecule type" value="Genomic_DNA"/>
</dbReference>
<comment type="caution">
    <text evidence="2">The sequence shown here is derived from an EMBL/GenBank/DDBJ whole genome shotgun (WGS) entry which is preliminary data.</text>
</comment>
<evidence type="ECO:0000313" key="3">
    <source>
        <dbReference type="Proteomes" id="UP000018291"/>
    </source>
</evidence>
<dbReference type="STRING" id="1229780.BN381_80144"/>
<organism evidence="2 3">
    <name type="scientific">Candidatus Neomicrothrix parvicella RN1</name>
    <dbReference type="NCBI Taxonomy" id="1229780"/>
    <lineage>
        <taxon>Bacteria</taxon>
        <taxon>Bacillati</taxon>
        <taxon>Actinomycetota</taxon>
        <taxon>Acidimicrobiia</taxon>
        <taxon>Acidimicrobiales</taxon>
        <taxon>Microthrixaceae</taxon>
        <taxon>Candidatus Neomicrothrix</taxon>
    </lineage>
</organism>
<evidence type="ECO:0000256" key="1">
    <source>
        <dbReference type="SAM" id="MobiDB-lite"/>
    </source>
</evidence>
<dbReference type="Proteomes" id="UP000018291">
    <property type="component" value="Unassembled WGS sequence"/>
</dbReference>
<dbReference type="AlphaFoldDB" id="R4Z3U9"/>
<dbReference type="RefSeq" id="WP_012230498.1">
    <property type="nucleotide sequence ID" value="NZ_HG422565.1"/>
</dbReference>
<reference evidence="2 3" key="1">
    <citation type="journal article" date="2013" name="ISME J.">
        <title>Metabolic model for the filamentous 'Candidatus Microthrix parvicella' based on genomic and metagenomic analyses.</title>
        <authorList>
            <person name="Jon McIlroy S."/>
            <person name="Kristiansen R."/>
            <person name="Albertsen M."/>
            <person name="Michael Karst S."/>
            <person name="Rossetti S."/>
            <person name="Lund Nielsen J."/>
            <person name="Tandoi V."/>
            <person name="James Seviour R."/>
            <person name="Nielsen P.H."/>
        </authorList>
    </citation>
    <scope>NUCLEOTIDE SEQUENCE [LARGE SCALE GENOMIC DNA]</scope>
    <source>
        <strain evidence="2 3">RN1</strain>
    </source>
</reference>
<accession>R4Z3U9</accession>
<evidence type="ECO:0000313" key="2">
    <source>
        <dbReference type="EMBL" id="CCM65614.1"/>
    </source>
</evidence>
<proteinExistence type="predicted"/>
<gene>
    <name evidence="2" type="ORF">BN381_80144</name>
</gene>
<feature type="region of interest" description="Disordered" evidence="1">
    <location>
        <begin position="1"/>
        <end position="50"/>
    </location>
</feature>
<dbReference type="HOGENOM" id="CLU_1538038_0_0_11"/>
<dbReference type="OrthoDB" id="5182632at2"/>